<dbReference type="EMBL" id="GBEZ01022230">
    <property type="protein sequence ID" value="JAC64596.1"/>
    <property type="molecule type" value="Transcribed_RNA"/>
</dbReference>
<dbReference type="Pfam" id="PF01522">
    <property type="entry name" value="Polysacc_deac_1"/>
    <property type="match status" value="1"/>
</dbReference>
<reference evidence="3" key="1">
    <citation type="submission" date="2014-05" db="EMBL/GenBank/DDBJ databases">
        <title>The transcriptome of the halophilic microalga Tetraselmis sp. GSL018 isolated from the Great Salt Lake, Utah.</title>
        <authorList>
            <person name="Jinkerson R.E."/>
            <person name="D'Adamo S."/>
            <person name="Posewitz M.C."/>
        </authorList>
    </citation>
    <scope>NUCLEOTIDE SEQUENCE</scope>
    <source>
        <strain evidence="3">GSL018</strain>
    </source>
</reference>
<dbReference type="CDD" id="cd10958">
    <property type="entry name" value="CE4_NodB_like_2"/>
    <property type="match status" value="1"/>
</dbReference>
<dbReference type="GO" id="GO:0005975">
    <property type="term" value="P:carbohydrate metabolic process"/>
    <property type="evidence" value="ECO:0007669"/>
    <property type="project" value="InterPro"/>
</dbReference>
<evidence type="ECO:0000259" key="1">
    <source>
        <dbReference type="PROSITE" id="PS51677"/>
    </source>
</evidence>
<dbReference type="InterPro" id="IPR011330">
    <property type="entry name" value="Glyco_hydro/deAcase_b/a-brl"/>
</dbReference>
<dbReference type="PROSITE" id="PS51677">
    <property type="entry name" value="NODB"/>
    <property type="match status" value="1"/>
</dbReference>
<feature type="domain" description="NodB homology" evidence="1">
    <location>
        <begin position="44"/>
        <end position="234"/>
    </location>
</feature>
<proteinExistence type="predicted"/>
<gene>
    <name evidence="3" type="ORF">TSPGSL018_17961</name>
    <name evidence="2" type="ORF">TSPGSL018_29765</name>
</gene>
<dbReference type="EMBL" id="GBEZ01027164">
    <property type="protein sequence ID" value="JAC60114.1"/>
    <property type="molecule type" value="Transcribed_RNA"/>
</dbReference>
<dbReference type="SUPFAM" id="SSF88713">
    <property type="entry name" value="Glycoside hydrolase/deacetylase"/>
    <property type="match status" value="1"/>
</dbReference>
<dbReference type="PANTHER" id="PTHR10587">
    <property type="entry name" value="GLYCOSYL TRANSFERASE-RELATED"/>
    <property type="match status" value="1"/>
</dbReference>
<sequence>MLFVVFVPALFTLALYVMSLPRWLVRAVSRLAPDVVFDVPTTEKLIALTIDDAPSPINTREILRVLKKHNCKATFFIIGSQAERCPGVLREMYDEGHELANHTMFDTPSFRLSLQELEQQVDGCSELIEQLTRQEADGPEEQHRLKWFRPGHGWFTPGMLRLCQLKGYRVALGSVFGNDPWVKSPALLKWYYLKRAYPGAIMILHDGMDPSRAQTVEVLDSVLPRLKARGYTVTTVSELFRYARKDHFSQWGDVTR</sequence>
<evidence type="ECO:0000313" key="2">
    <source>
        <dbReference type="EMBL" id="JAC60114.1"/>
    </source>
</evidence>
<dbReference type="InterPro" id="IPR002509">
    <property type="entry name" value="NODB_dom"/>
</dbReference>
<dbReference type="GO" id="GO:0004099">
    <property type="term" value="F:chitin deacetylase activity"/>
    <property type="evidence" value="ECO:0007669"/>
    <property type="project" value="UniProtKB-ARBA"/>
</dbReference>
<name>A0A061R250_9CHLO</name>
<organism evidence="3">
    <name type="scientific">Tetraselmis sp. GSL018</name>
    <dbReference type="NCBI Taxonomy" id="582737"/>
    <lineage>
        <taxon>Eukaryota</taxon>
        <taxon>Viridiplantae</taxon>
        <taxon>Chlorophyta</taxon>
        <taxon>core chlorophytes</taxon>
        <taxon>Chlorodendrophyceae</taxon>
        <taxon>Chlorodendrales</taxon>
        <taxon>Chlorodendraceae</taxon>
        <taxon>Tetraselmis</taxon>
    </lineage>
</organism>
<accession>A0A061R250</accession>
<dbReference type="PANTHER" id="PTHR10587:SF137">
    <property type="entry name" value="4-DEOXY-4-FORMAMIDO-L-ARABINOSE-PHOSPHOUNDECAPRENOL DEFORMYLASE ARND-RELATED"/>
    <property type="match status" value="1"/>
</dbReference>
<dbReference type="AlphaFoldDB" id="A0A061R250"/>
<dbReference type="Gene3D" id="3.20.20.370">
    <property type="entry name" value="Glycoside hydrolase/deacetylase"/>
    <property type="match status" value="1"/>
</dbReference>
<protein>
    <submittedName>
        <fullName evidence="3">Polysaccharide deacetylase</fullName>
    </submittedName>
</protein>
<dbReference type="InterPro" id="IPR050248">
    <property type="entry name" value="Polysacc_deacetylase_ArnD"/>
</dbReference>
<evidence type="ECO:0000313" key="3">
    <source>
        <dbReference type="EMBL" id="JAC64596.1"/>
    </source>
</evidence>